<dbReference type="InterPro" id="IPR029479">
    <property type="entry name" value="Nitroreductase"/>
</dbReference>
<keyword evidence="4" id="KW-0288">FMN</keyword>
<evidence type="ECO:0000256" key="4">
    <source>
        <dbReference type="ARBA" id="ARBA00022643"/>
    </source>
</evidence>
<comment type="caution">
    <text evidence="7">The sequence shown here is derived from an EMBL/GenBank/DDBJ whole genome shotgun (WGS) entry which is preliminary data.</text>
</comment>
<dbReference type="EMBL" id="RCHT01000017">
    <property type="protein sequence ID" value="RLL09765.1"/>
    <property type="molecule type" value="Genomic_DNA"/>
</dbReference>
<comment type="similarity">
    <text evidence="2">Belongs to the nitroreductase family.</text>
</comment>
<keyword evidence="3" id="KW-0285">Flavoprotein</keyword>
<evidence type="ECO:0000256" key="5">
    <source>
        <dbReference type="ARBA" id="ARBA00023002"/>
    </source>
</evidence>
<name>A0A498CKS6_9FIRM</name>
<evidence type="ECO:0000256" key="2">
    <source>
        <dbReference type="ARBA" id="ARBA00007118"/>
    </source>
</evidence>
<organism evidence="7 8">
    <name type="scientific">Anaerotruncus massiliensis</name>
    <name type="common">ex Liu et al. 2021</name>
    <dbReference type="NCBI Taxonomy" id="2321404"/>
    <lineage>
        <taxon>Bacteria</taxon>
        <taxon>Bacillati</taxon>
        <taxon>Bacillota</taxon>
        <taxon>Clostridia</taxon>
        <taxon>Eubacteriales</taxon>
        <taxon>Oscillospiraceae</taxon>
        <taxon>Anaerotruncus</taxon>
    </lineage>
</organism>
<proteinExistence type="inferred from homology"/>
<sequence>MELMEAIRARRSYRGPFAPTPIPREDLRELLEAGALAPSGCNLQTTRLIGVDDPALVKKLAEIYGKSWALTAPAAILLVTRETPSPSGVSYHVHDYSAAAENILLAITAKGYASVWIEGQIRGGPDREMGRLLGVPDDMTVAVYLPVGIPAGETPAAKKQPFGERAWFNGYGK</sequence>
<accession>A0A498CKS6</accession>
<evidence type="ECO:0000313" key="7">
    <source>
        <dbReference type="EMBL" id="RLL09765.1"/>
    </source>
</evidence>
<evidence type="ECO:0000256" key="1">
    <source>
        <dbReference type="ARBA" id="ARBA00001917"/>
    </source>
</evidence>
<dbReference type="SUPFAM" id="SSF55469">
    <property type="entry name" value="FMN-dependent nitroreductase-like"/>
    <property type="match status" value="1"/>
</dbReference>
<evidence type="ECO:0000256" key="3">
    <source>
        <dbReference type="ARBA" id="ARBA00022630"/>
    </source>
</evidence>
<comment type="cofactor">
    <cofactor evidence="1">
        <name>FMN</name>
        <dbReference type="ChEBI" id="CHEBI:58210"/>
    </cofactor>
</comment>
<evidence type="ECO:0000259" key="6">
    <source>
        <dbReference type="Pfam" id="PF00881"/>
    </source>
</evidence>
<dbReference type="RefSeq" id="WP_121587116.1">
    <property type="nucleotide sequence ID" value="NZ_RCHT01000017.1"/>
</dbReference>
<dbReference type="AlphaFoldDB" id="A0A498CKS6"/>
<gene>
    <name evidence="7" type="ORF">D4A47_09635</name>
</gene>
<dbReference type="Proteomes" id="UP000276301">
    <property type="component" value="Unassembled WGS sequence"/>
</dbReference>
<dbReference type="GO" id="GO:0016491">
    <property type="term" value="F:oxidoreductase activity"/>
    <property type="evidence" value="ECO:0007669"/>
    <property type="project" value="UniProtKB-KW"/>
</dbReference>
<dbReference type="Gene3D" id="3.40.109.10">
    <property type="entry name" value="NADH Oxidase"/>
    <property type="match status" value="1"/>
</dbReference>
<keyword evidence="8" id="KW-1185">Reference proteome</keyword>
<evidence type="ECO:0000313" key="8">
    <source>
        <dbReference type="Proteomes" id="UP000276301"/>
    </source>
</evidence>
<dbReference type="PANTHER" id="PTHR43673:SF2">
    <property type="entry name" value="NITROREDUCTASE"/>
    <property type="match status" value="1"/>
</dbReference>
<protein>
    <submittedName>
        <fullName evidence="7">Nitroreductase</fullName>
    </submittedName>
</protein>
<feature type="domain" description="Nitroreductase" evidence="6">
    <location>
        <begin position="7"/>
        <end position="75"/>
    </location>
</feature>
<dbReference type="PANTHER" id="PTHR43673">
    <property type="entry name" value="NAD(P)H NITROREDUCTASE YDGI-RELATED"/>
    <property type="match status" value="1"/>
</dbReference>
<dbReference type="InterPro" id="IPR000415">
    <property type="entry name" value="Nitroreductase-like"/>
</dbReference>
<dbReference type="Pfam" id="PF00881">
    <property type="entry name" value="Nitroreductase"/>
    <property type="match status" value="1"/>
</dbReference>
<reference evidence="7 8" key="1">
    <citation type="submission" date="2018-10" db="EMBL/GenBank/DDBJ databases">
        <title>Anaerotruncus faecis sp. nov., isolated from human feces.</title>
        <authorList>
            <person name="Wang Y.-J."/>
        </authorList>
    </citation>
    <scope>NUCLEOTIDE SEQUENCE [LARGE SCALE GENOMIC DNA]</scope>
    <source>
        <strain evidence="7 8">22A2-44</strain>
    </source>
</reference>
<keyword evidence="5" id="KW-0560">Oxidoreductase</keyword>